<dbReference type="Proteomes" id="UP000662572">
    <property type="component" value="Unassembled WGS sequence"/>
</dbReference>
<evidence type="ECO:0000256" key="2">
    <source>
        <dbReference type="ARBA" id="ARBA00023315"/>
    </source>
</evidence>
<dbReference type="GO" id="GO:0016747">
    <property type="term" value="F:acyltransferase activity, transferring groups other than amino-acyl groups"/>
    <property type="evidence" value="ECO:0007669"/>
    <property type="project" value="InterPro"/>
</dbReference>
<proteinExistence type="predicted"/>
<keyword evidence="5" id="KW-1185">Reference proteome</keyword>
<dbReference type="SUPFAM" id="SSF55729">
    <property type="entry name" value="Acyl-CoA N-acyltransferases (Nat)"/>
    <property type="match status" value="1"/>
</dbReference>
<evidence type="ECO:0000259" key="3">
    <source>
        <dbReference type="PROSITE" id="PS51186"/>
    </source>
</evidence>
<dbReference type="InterPro" id="IPR000182">
    <property type="entry name" value="GNAT_dom"/>
</dbReference>
<dbReference type="InterPro" id="IPR016181">
    <property type="entry name" value="Acyl_CoA_acyltransferase"/>
</dbReference>
<organism evidence="4 5">
    <name type="scientific">Asticcacaulis endophyticus</name>
    <dbReference type="NCBI Taxonomy" id="1395890"/>
    <lineage>
        <taxon>Bacteria</taxon>
        <taxon>Pseudomonadati</taxon>
        <taxon>Pseudomonadota</taxon>
        <taxon>Alphaproteobacteria</taxon>
        <taxon>Caulobacterales</taxon>
        <taxon>Caulobacteraceae</taxon>
        <taxon>Asticcacaulis</taxon>
    </lineage>
</organism>
<reference evidence="4" key="1">
    <citation type="journal article" date="2014" name="Int. J. Syst. Evol. Microbiol.">
        <title>Complete genome sequence of Corynebacterium casei LMG S-19264T (=DSM 44701T), isolated from a smear-ripened cheese.</title>
        <authorList>
            <consortium name="US DOE Joint Genome Institute (JGI-PGF)"/>
            <person name="Walter F."/>
            <person name="Albersmeier A."/>
            <person name="Kalinowski J."/>
            <person name="Ruckert C."/>
        </authorList>
    </citation>
    <scope>NUCLEOTIDE SEQUENCE</scope>
    <source>
        <strain evidence="4">KCTC 32296</strain>
    </source>
</reference>
<dbReference type="PANTHER" id="PTHR43877">
    <property type="entry name" value="AMINOALKYLPHOSPHONATE N-ACETYLTRANSFERASE-RELATED-RELATED"/>
    <property type="match status" value="1"/>
</dbReference>
<dbReference type="PROSITE" id="PS51186">
    <property type="entry name" value="GNAT"/>
    <property type="match status" value="1"/>
</dbReference>
<sequence length="254" mass="28125">MTDDDDDIVDAHEFHCVFCGVAIEDESSAVMLTATWMPHWRADKFAPLAQDFWAHSACLEKGWKGQWPWEEHILYGFEAGADKEYAQSLEISVARPEDREEIEDMLETAFAEGLRRSYGTDLVDAVLPTISKINPKLLTSGTFYVLADMDGQVVASGGWTLDDPVTGEVIEGVAHIRHFAVHPDFSGFGLGRKLFRHCRSLIANAGAREIRCLSGLNAEAFYAKLGFERAGAVDIDLGGVFLPSVDMRRPVKDS</sequence>
<dbReference type="EMBL" id="BMZB01000005">
    <property type="protein sequence ID" value="GGZ42472.1"/>
    <property type="molecule type" value="Genomic_DNA"/>
</dbReference>
<protein>
    <recommendedName>
        <fullName evidence="3">N-acetyltransferase domain-containing protein</fullName>
    </recommendedName>
</protein>
<dbReference type="Pfam" id="PF13508">
    <property type="entry name" value="Acetyltransf_7"/>
    <property type="match status" value="1"/>
</dbReference>
<keyword evidence="2" id="KW-0012">Acyltransferase</keyword>
<name>A0A918QDW5_9CAUL</name>
<dbReference type="RefSeq" id="WP_189488368.1">
    <property type="nucleotide sequence ID" value="NZ_BMZB01000005.1"/>
</dbReference>
<gene>
    <name evidence="4" type="ORF">GCM10011273_31600</name>
</gene>
<dbReference type="Gene3D" id="3.40.630.30">
    <property type="match status" value="1"/>
</dbReference>
<accession>A0A918QDW5</accession>
<evidence type="ECO:0000313" key="4">
    <source>
        <dbReference type="EMBL" id="GGZ42472.1"/>
    </source>
</evidence>
<dbReference type="CDD" id="cd04301">
    <property type="entry name" value="NAT_SF"/>
    <property type="match status" value="1"/>
</dbReference>
<feature type="domain" description="N-acetyltransferase" evidence="3">
    <location>
        <begin position="89"/>
        <end position="252"/>
    </location>
</feature>
<comment type="caution">
    <text evidence="4">The sequence shown here is derived from an EMBL/GenBank/DDBJ whole genome shotgun (WGS) entry which is preliminary data.</text>
</comment>
<reference evidence="4" key="2">
    <citation type="submission" date="2020-09" db="EMBL/GenBank/DDBJ databases">
        <authorList>
            <person name="Sun Q."/>
            <person name="Kim S."/>
        </authorList>
    </citation>
    <scope>NUCLEOTIDE SEQUENCE</scope>
    <source>
        <strain evidence="4">KCTC 32296</strain>
    </source>
</reference>
<dbReference type="PANTHER" id="PTHR43877:SF1">
    <property type="entry name" value="ACETYLTRANSFERASE"/>
    <property type="match status" value="1"/>
</dbReference>
<evidence type="ECO:0000256" key="1">
    <source>
        <dbReference type="ARBA" id="ARBA00022679"/>
    </source>
</evidence>
<evidence type="ECO:0000313" key="5">
    <source>
        <dbReference type="Proteomes" id="UP000662572"/>
    </source>
</evidence>
<dbReference type="AlphaFoldDB" id="A0A918QDW5"/>
<dbReference type="InterPro" id="IPR050832">
    <property type="entry name" value="Bact_Acetyltransf"/>
</dbReference>
<keyword evidence="1" id="KW-0808">Transferase</keyword>